<dbReference type="RefSeq" id="WP_190417440.1">
    <property type="nucleotide sequence ID" value="NZ_JAAOCA010000003.1"/>
</dbReference>
<organism evidence="1 2">
    <name type="scientific">Pseudomonas typographi</name>
    <dbReference type="NCBI Taxonomy" id="2715964"/>
    <lineage>
        <taxon>Bacteria</taxon>
        <taxon>Pseudomonadati</taxon>
        <taxon>Pseudomonadota</taxon>
        <taxon>Gammaproteobacteria</taxon>
        <taxon>Pseudomonadales</taxon>
        <taxon>Pseudomonadaceae</taxon>
        <taxon>Pseudomonas</taxon>
    </lineage>
</organism>
<sequence length="155" mass="17174">MEHGISLEMAELLTGCSRRTWWRRVQQGRVQRLPGNDARGRARLALPAILPLLRISVSDQDRALILAADRGEAQALNELGQLFALGEQWAVAEQLWLEASRQGQADAMQHLAMLYLGSRHDGARALMWLARAASAGHAIARAQLRGLWPGLRMPP</sequence>
<comment type="caution">
    <text evidence="1">The sequence shown here is derived from an EMBL/GenBank/DDBJ whole genome shotgun (WGS) entry which is preliminary data.</text>
</comment>
<dbReference type="SUPFAM" id="SSF81901">
    <property type="entry name" value="HCP-like"/>
    <property type="match status" value="1"/>
</dbReference>
<proteinExistence type="predicted"/>
<protein>
    <submittedName>
        <fullName evidence="1">Sel1 repeat family protein</fullName>
    </submittedName>
</protein>
<keyword evidence="2" id="KW-1185">Reference proteome</keyword>
<dbReference type="Proteomes" id="UP000805841">
    <property type="component" value="Unassembled WGS sequence"/>
</dbReference>
<accession>A0ABR7YX88</accession>
<dbReference type="InterPro" id="IPR011990">
    <property type="entry name" value="TPR-like_helical_dom_sf"/>
</dbReference>
<dbReference type="Gene3D" id="1.25.40.10">
    <property type="entry name" value="Tetratricopeptide repeat domain"/>
    <property type="match status" value="1"/>
</dbReference>
<gene>
    <name evidence="1" type="ORF">HAQ05_03570</name>
</gene>
<evidence type="ECO:0000313" key="2">
    <source>
        <dbReference type="Proteomes" id="UP000805841"/>
    </source>
</evidence>
<evidence type="ECO:0000313" key="1">
    <source>
        <dbReference type="EMBL" id="MBD1597794.1"/>
    </source>
</evidence>
<name>A0ABR7YX88_9PSED</name>
<dbReference type="EMBL" id="JAAOCA010000003">
    <property type="protein sequence ID" value="MBD1597794.1"/>
    <property type="molecule type" value="Genomic_DNA"/>
</dbReference>
<reference evidence="1 2" key="1">
    <citation type="journal article" date="2020" name="Insects">
        <title>Bacteria Belonging to Pseudomonas typographi sp. nov. from the Bark Beetle Ips typographus Have Genomic Potential to Aid in the Host Ecology.</title>
        <authorList>
            <person name="Peral-Aranega E."/>
            <person name="Saati-Santamaria Z."/>
            <person name="Kolarik M."/>
            <person name="Rivas R."/>
            <person name="Garcia-Fraile P."/>
        </authorList>
    </citation>
    <scope>NUCLEOTIDE SEQUENCE [LARGE SCALE GENOMIC DNA]</scope>
    <source>
        <strain evidence="1 2">CA3A</strain>
    </source>
</reference>